<proteinExistence type="predicted"/>
<feature type="non-terminal residue" evidence="1">
    <location>
        <position position="1"/>
    </location>
</feature>
<gene>
    <name evidence="1" type="ORF">METZ01_LOCUS356946</name>
</gene>
<accession>A0A382S3E0</accession>
<sequence>VKTIRQIEATRKTYHRDPTLNTIHRASLLVPEIPNAIAEISFINHFLLKRQYSNVACKITAIDTSGKKLQSKLHRIDKPVVYNFKLTGMVTEPVSNYMIEFFAPDNLFIPFPAVMINHHGKNFINQVHAFNRVLNDVFEDDDINSHQVKEASIDLVVNEDTDTFLLFTTGPLPCKDSLEIEVITSSQSMVKKFDVDLPRFGVKRVELKKLFEQIQNGTRGIIKAA</sequence>
<dbReference type="EMBL" id="UINC01125928">
    <property type="protein sequence ID" value="SVD04092.1"/>
    <property type="molecule type" value="Genomic_DNA"/>
</dbReference>
<reference evidence="1" key="1">
    <citation type="submission" date="2018-05" db="EMBL/GenBank/DDBJ databases">
        <authorList>
            <person name="Lanie J.A."/>
            <person name="Ng W.-L."/>
            <person name="Kazmierczak K.M."/>
            <person name="Andrzejewski T.M."/>
            <person name="Davidsen T.M."/>
            <person name="Wayne K.J."/>
            <person name="Tettelin H."/>
            <person name="Glass J.I."/>
            <person name="Rusch D."/>
            <person name="Podicherti R."/>
            <person name="Tsui H.-C.T."/>
            <person name="Winkler M.E."/>
        </authorList>
    </citation>
    <scope>NUCLEOTIDE SEQUENCE</scope>
</reference>
<feature type="non-terminal residue" evidence="1">
    <location>
        <position position="225"/>
    </location>
</feature>
<evidence type="ECO:0000313" key="1">
    <source>
        <dbReference type="EMBL" id="SVD04092.1"/>
    </source>
</evidence>
<name>A0A382S3E0_9ZZZZ</name>
<dbReference type="AlphaFoldDB" id="A0A382S3E0"/>
<organism evidence="1">
    <name type="scientific">marine metagenome</name>
    <dbReference type="NCBI Taxonomy" id="408172"/>
    <lineage>
        <taxon>unclassified sequences</taxon>
        <taxon>metagenomes</taxon>
        <taxon>ecological metagenomes</taxon>
    </lineage>
</organism>
<protein>
    <submittedName>
        <fullName evidence="1">Uncharacterized protein</fullName>
    </submittedName>
</protein>